<evidence type="ECO:0000256" key="5">
    <source>
        <dbReference type="ARBA" id="ARBA00001954"/>
    </source>
</evidence>
<dbReference type="FunFam" id="3.20.20.70:FF:000004">
    <property type="entry name" value="Ribulose-phosphate 3-epimerase"/>
    <property type="match status" value="1"/>
</dbReference>
<dbReference type="PANTHER" id="PTHR11749">
    <property type="entry name" value="RIBULOSE-5-PHOSPHATE-3-EPIMERASE"/>
    <property type="match status" value="1"/>
</dbReference>
<dbReference type="PROSITE" id="PS01086">
    <property type="entry name" value="RIBUL_P_3_EPIMER_2"/>
    <property type="match status" value="1"/>
</dbReference>
<feature type="binding site" evidence="10 13">
    <location>
        <position position="32"/>
    </location>
    <ligand>
        <name>a divalent metal cation</name>
        <dbReference type="ChEBI" id="CHEBI:60240"/>
    </ligand>
</feature>
<dbReference type="EC" id="5.1.3.1" evidence="7 10"/>
<keyword evidence="9 10" id="KW-0413">Isomerase</keyword>
<evidence type="ECO:0000256" key="9">
    <source>
        <dbReference type="ARBA" id="ARBA00023235"/>
    </source>
</evidence>
<dbReference type="CDD" id="cd00429">
    <property type="entry name" value="RPE"/>
    <property type="match status" value="1"/>
</dbReference>
<keyword evidence="13" id="KW-0464">Manganese</keyword>
<feature type="binding site" evidence="10 13">
    <location>
        <position position="65"/>
    </location>
    <ligand>
        <name>a divalent metal cation</name>
        <dbReference type="ChEBI" id="CHEBI:60240"/>
    </ligand>
</feature>
<dbReference type="GO" id="GO:0004750">
    <property type="term" value="F:D-ribulose-phosphate 3-epimerase activity"/>
    <property type="evidence" value="ECO:0007669"/>
    <property type="project" value="UniProtKB-UniRule"/>
</dbReference>
<dbReference type="InterPro" id="IPR011060">
    <property type="entry name" value="RibuloseP-bd_barrel"/>
</dbReference>
<dbReference type="InterPro" id="IPR013785">
    <property type="entry name" value="Aldolase_TIM"/>
</dbReference>
<protein>
    <recommendedName>
        <fullName evidence="7 10">Ribulose-phosphate 3-epimerase</fullName>
        <ecNumber evidence="7 10">5.1.3.1</ecNumber>
    </recommendedName>
</protein>
<dbReference type="SUPFAM" id="SSF51366">
    <property type="entry name" value="Ribulose-phoshate binding barrel"/>
    <property type="match status" value="1"/>
</dbReference>
<feature type="active site" description="Proton donor" evidence="10 12">
    <location>
        <position position="175"/>
    </location>
</feature>
<comment type="caution">
    <text evidence="15">The sequence shown here is derived from an EMBL/GenBank/DDBJ whole genome shotgun (WGS) entry which is preliminary data.</text>
</comment>
<feature type="binding site" evidence="10">
    <location>
        <begin position="175"/>
        <end position="177"/>
    </location>
    <ligand>
        <name>substrate</name>
    </ligand>
</feature>
<evidence type="ECO:0000256" key="1">
    <source>
        <dbReference type="ARBA" id="ARBA00001782"/>
    </source>
</evidence>
<evidence type="ECO:0000256" key="12">
    <source>
        <dbReference type="PIRSR" id="PIRSR001461-1"/>
    </source>
</evidence>
<keyword evidence="10 11" id="KW-0119">Carbohydrate metabolism</keyword>
<keyword evidence="13" id="KW-0862">Zinc</keyword>
<comment type="cofactor">
    <cofactor evidence="4">
        <name>Zn(2+)</name>
        <dbReference type="ChEBI" id="CHEBI:29105"/>
    </cofactor>
</comment>
<dbReference type="GO" id="GO:0046872">
    <property type="term" value="F:metal ion binding"/>
    <property type="evidence" value="ECO:0007669"/>
    <property type="project" value="UniProtKB-UniRule"/>
</dbReference>
<sequence>MLKVSPSLLSANCAKLGQEVLDVHAAGADWLHLDVMDGIFAPNITFGPPVLAHLPKPAGLEFDAHLMVHQPERIIDSFLKLKTLDWLTVHAESTLHLQRLLTQIREGGSRPGVSLNPSTAPETIEWVLDDVDLVLVMTVNPGFSGQSFLPSILPKIERIKQWIVKRGLDVIIEVDGGVSPKNARQLIDAGMDACVAGSAVFGQPDYKKAVEALKNA</sequence>
<evidence type="ECO:0000256" key="11">
    <source>
        <dbReference type="PIRNR" id="PIRNR001461"/>
    </source>
</evidence>
<evidence type="ECO:0000256" key="14">
    <source>
        <dbReference type="PIRSR" id="PIRSR001461-3"/>
    </source>
</evidence>
<dbReference type="NCBIfam" id="NF004076">
    <property type="entry name" value="PRK05581.1-4"/>
    <property type="match status" value="1"/>
</dbReference>
<dbReference type="EMBL" id="MFNE01000046">
    <property type="protein sequence ID" value="OGG93654.1"/>
    <property type="molecule type" value="Genomic_DNA"/>
</dbReference>
<feature type="binding site" evidence="10 13">
    <location>
        <position position="175"/>
    </location>
    <ligand>
        <name>a divalent metal cation</name>
        <dbReference type="ChEBI" id="CHEBI:60240"/>
    </ligand>
</feature>
<gene>
    <name evidence="10" type="primary">rpe</name>
    <name evidence="15" type="ORF">A2527_11060</name>
</gene>
<keyword evidence="13" id="KW-0170">Cobalt</keyword>
<evidence type="ECO:0000256" key="3">
    <source>
        <dbReference type="ARBA" id="ARBA00001941"/>
    </source>
</evidence>
<feature type="binding site" evidence="10 13">
    <location>
        <position position="34"/>
    </location>
    <ligand>
        <name>a divalent metal cation</name>
        <dbReference type="ChEBI" id="CHEBI:60240"/>
    </ligand>
</feature>
<feature type="binding site" evidence="10 14">
    <location>
        <begin position="197"/>
        <end position="198"/>
    </location>
    <ligand>
        <name>substrate</name>
    </ligand>
</feature>
<feature type="binding site" evidence="10 14">
    <location>
        <position position="7"/>
    </location>
    <ligand>
        <name>substrate</name>
    </ligand>
</feature>
<dbReference type="Gene3D" id="3.20.20.70">
    <property type="entry name" value="Aldolase class I"/>
    <property type="match status" value="1"/>
</dbReference>
<name>A0A1F6G6C3_9PROT</name>
<evidence type="ECO:0000256" key="7">
    <source>
        <dbReference type="ARBA" id="ARBA00013188"/>
    </source>
</evidence>
<dbReference type="HAMAP" id="MF_02227">
    <property type="entry name" value="RPE"/>
    <property type="match status" value="1"/>
</dbReference>
<feature type="binding site" evidence="10 14">
    <location>
        <begin position="142"/>
        <end position="145"/>
    </location>
    <ligand>
        <name>substrate</name>
    </ligand>
</feature>
<dbReference type="GO" id="GO:0019323">
    <property type="term" value="P:pentose catabolic process"/>
    <property type="evidence" value="ECO:0007669"/>
    <property type="project" value="UniProtKB-UniRule"/>
</dbReference>
<feature type="active site" description="Proton acceptor" evidence="10 12">
    <location>
        <position position="34"/>
    </location>
</feature>
<evidence type="ECO:0000256" key="10">
    <source>
        <dbReference type="HAMAP-Rule" id="MF_02227"/>
    </source>
</evidence>
<evidence type="ECO:0000313" key="16">
    <source>
        <dbReference type="Proteomes" id="UP000178449"/>
    </source>
</evidence>
<evidence type="ECO:0000256" key="4">
    <source>
        <dbReference type="ARBA" id="ARBA00001947"/>
    </source>
</evidence>
<comment type="cofactor">
    <cofactor evidence="3">
        <name>Co(2+)</name>
        <dbReference type="ChEBI" id="CHEBI:48828"/>
    </cofactor>
</comment>
<comment type="cofactor">
    <cofactor evidence="2">
        <name>Mn(2+)</name>
        <dbReference type="ChEBI" id="CHEBI:29035"/>
    </cofactor>
</comment>
<dbReference type="InterPro" id="IPR000056">
    <property type="entry name" value="Ribul_P_3_epim-like"/>
</dbReference>
<reference evidence="15 16" key="1">
    <citation type="journal article" date="2016" name="Nat. Commun.">
        <title>Thousands of microbial genomes shed light on interconnected biogeochemical processes in an aquifer system.</title>
        <authorList>
            <person name="Anantharaman K."/>
            <person name="Brown C.T."/>
            <person name="Hug L.A."/>
            <person name="Sharon I."/>
            <person name="Castelle C.J."/>
            <person name="Probst A.J."/>
            <person name="Thomas B.C."/>
            <person name="Singh A."/>
            <person name="Wilkins M.J."/>
            <person name="Karaoz U."/>
            <person name="Brodie E.L."/>
            <person name="Williams K.H."/>
            <person name="Hubbard S.S."/>
            <person name="Banfield J.F."/>
        </authorList>
    </citation>
    <scope>NUCLEOTIDE SEQUENCE [LARGE SCALE GENOMIC DNA]</scope>
</reference>
<comment type="cofactor">
    <cofactor evidence="10 13">
        <name>a divalent metal cation</name>
        <dbReference type="ChEBI" id="CHEBI:60240"/>
    </cofactor>
    <text evidence="10 13">Binds 1 divalent metal cation per subunit.</text>
</comment>
<organism evidence="15 16">
    <name type="scientific">Candidatus Lambdaproteobacteria bacterium RIFOXYD2_FULL_50_16</name>
    <dbReference type="NCBI Taxonomy" id="1817772"/>
    <lineage>
        <taxon>Bacteria</taxon>
        <taxon>Pseudomonadati</taxon>
        <taxon>Pseudomonadota</taxon>
        <taxon>Candidatus Lambdaproteobacteria</taxon>
    </lineage>
</organism>
<feature type="binding site" evidence="14">
    <location>
        <position position="177"/>
    </location>
    <ligand>
        <name>substrate</name>
    </ligand>
</feature>
<comment type="similarity">
    <text evidence="6 10 11">Belongs to the ribulose-phosphate 3-epimerase family.</text>
</comment>
<evidence type="ECO:0000256" key="6">
    <source>
        <dbReference type="ARBA" id="ARBA00009541"/>
    </source>
</evidence>
<dbReference type="PIRSF" id="PIRSF001461">
    <property type="entry name" value="RPE"/>
    <property type="match status" value="1"/>
</dbReference>
<dbReference type="Pfam" id="PF00834">
    <property type="entry name" value="Ribul_P_3_epim"/>
    <property type="match status" value="1"/>
</dbReference>
<dbReference type="GO" id="GO:0006098">
    <property type="term" value="P:pentose-phosphate shunt"/>
    <property type="evidence" value="ECO:0007669"/>
    <property type="project" value="UniProtKB-UniRule"/>
</dbReference>
<accession>A0A1F6G6C3</accession>
<evidence type="ECO:0000313" key="15">
    <source>
        <dbReference type="EMBL" id="OGG93654.1"/>
    </source>
</evidence>
<dbReference type="InterPro" id="IPR026019">
    <property type="entry name" value="Ribul_P_3_epim"/>
</dbReference>
<dbReference type="Proteomes" id="UP000178449">
    <property type="component" value="Unassembled WGS sequence"/>
</dbReference>
<dbReference type="GO" id="GO:0005737">
    <property type="term" value="C:cytoplasm"/>
    <property type="evidence" value="ECO:0007669"/>
    <property type="project" value="UniProtKB-ARBA"/>
</dbReference>
<evidence type="ECO:0000256" key="13">
    <source>
        <dbReference type="PIRSR" id="PIRSR001461-2"/>
    </source>
</evidence>
<dbReference type="STRING" id="1817772.A2527_11060"/>
<feature type="binding site" evidence="10 14">
    <location>
        <position position="65"/>
    </location>
    <ligand>
        <name>substrate</name>
    </ligand>
</feature>
<comment type="catalytic activity">
    <reaction evidence="1 10 11">
        <text>D-ribulose 5-phosphate = D-xylulose 5-phosphate</text>
        <dbReference type="Rhea" id="RHEA:13677"/>
        <dbReference type="ChEBI" id="CHEBI:57737"/>
        <dbReference type="ChEBI" id="CHEBI:58121"/>
        <dbReference type="EC" id="5.1.3.1"/>
    </reaction>
</comment>
<dbReference type="NCBIfam" id="TIGR01163">
    <property type="entry name" value="rpe"/>
    <property type="match status" value="1"/>
</dbReference>
<proteinExistence type="inferred from homology"/>
<comment type="pathway">
    <text evidence="10">Carbohydrate degradation.</text>
</comment>
<evidence type="ECO:0000256" key="2">
    <source>
        <dbReference type="ARBA" id="ARBA00001936"/>
    </source>
</evidence>
<evidence type="ECO:0000256" key="8">
    <source>
        <dbReference type="ARBA" id="ARBA00022723"/>
    </source>
</evidence>
<keyword evidence="8 10" id="KW-0479">Metal-binding</keyword>
<comment type="cofactor">
    <cofactor evidence="5">
        <name>Fe(2+)</name>
        <dbReference type="ChEBI" id="CHEBI:29033"/>
    </cofactor>
</comment>
<dbReference type="AlphaFoldDB" id="A0A1F6G6C3"/>
<comment type="function">
    <text evidence="10">Catalyzes the reversible epimerization of D-ribulose 5-phosphate to D-xylulose 5-phosphate.</text>
</comment>